<keyword evidence="2" id="KW-1133">Transmembrane helix</keyword>
<protein>
    <submittedName>
        <fullName evidence="3">Uncharacterized protein</fullName>
    </submittedName>
</protein>
<dbReference type="AlphaFoldDB" id="A0AAU1ZUY4"/>
<reference evidence="3" key="1">
    <citation type="submission" date="2022-10" db="EMBL/GenBank/DDBJ databases">
        <title>The complete genomes of actinobacterial strains from the NBC collection.</title>
        <authorList>
            <person name="Joergensen T.S."/>
            <person name="Alvarez Arevalo M."/>
            <person name="Sterndorff E.B."/>
            <person name="Faurdal D."/>
            <person name="Vuksanovic O."/>
            <person name="Mourched A.-S."/>
            <person name="Charusanti P."/>
            <person name="Shaw S."/>
            <person name="Blin K."/>
            <person name="Weber T."/>
        </authorList>
    </citation>
    <scope>NUCLEOTIDE SEQUENCE</scope>
    <source>
        <strain evidence="3">NBC_00093</strain>
    </source>
</reference>
<feature type="region of interest" description="Disordered" evidence="1">
    <location>
        <begin position="127"/>
        <end position="167"/>
    </location>
</feature>
<name>A0AAU1ZUY4_9ACTN</name>
<sequence>MPEENVRLELRIDSGPGATAEQTDRQVRSLYGDLRTLGLLRVERKTVAAPAKSMAGVGHDLAVLVVSGAFSAAALKAVSNVVVAFVQRSKARSVEWEIDGHKGSFGALSAKDQQALVEAVTARIGAGTAALTGTTNDPGTAPAIDPNTTSDPGVGDGGTPDRTARRD</sequence>
<evidence type="ECO:0000313" key="3">
    <source>
        <dbReference type="EMBL" id="WTT15574.1"/>
    </source>
</evidence>
<organism evidence="3">
    <name type="scientific">Streptomyces sp. NBC_00093</name>
    <dbReference type="NCBI Taxonomy" id="2975649"/>
    <lineage>
        <taxon>Bacteria</taxon>
        <taxon>Bacillati</taxon>
        <taxon>Actinomycetota</taxon>
        <taxon>Actinomycetes</taxon>
        <taxon>Kitasatosporales</taxon>
        <taxon>Streptomycetaceae</taxon>
        <taxon>Streptomyces</taxon>
    </lineage>
</organism>
<evidence type="ECO:0000256" key="1">
    <source>
        <dbReference type="SAM" id="MobiDB-lite"/>
    </source>
</evidence>
<keyword evidence="2" id="KW-0812">Transmembrane</keyword>
<feature type="transmembrane region" description="Helical" evidence="2">
    <location>
        <begin position="61"/>
        <end position="86"/>
    </location>
</feature>
<evidence type="ECO:0000256" key="2">
    <source>
        <dbReference type="SAM" id="Phobius"/>
    </source>
</evidence>
<proteinExistence type="predicted"/>
<dbReference type="EMBL" id="CP108222">
    <property type="protein sequence ID" value="WTT15574.1"/>
    <property type="molecule type" value="Genomic_DNA"/>
</dbReference>
<keyword evidence="2" id="KW-0472">Membrane</keyword>
<gene>
    <name evidence="3" type="ORF">OHA22_08590</name>
</gene>
<accession>A0AAU1ZUY4</accession>